<evidence type="ECO:0000313" key="2">
    <source>
        <dbReference type="EMBL" id="NWY02162.1"/>
    </source>
</evidence>
<feature type="non-terminal residue" evidence="2">
    <location>
        <position position="116"/>
    </location>
</feature>
<sequence>EPRRAGRRGAAPAARALLSSTAVRVTVEPSEEVAEGAAVTLRCRVPAWLGAAANVTWYKDGRWLRDGPDDTLLLPPVSSADAGSYRCRASGTGGAAASVPASLSVTCECRGLQKHP</sequence>
<feature type="domain" description="Ig-like" evidence="1">
    <location>
        <begin position="12"/>
        <end position="104"/>
    </location>
</feature>
<dbReference type="GO" id="GO:0046790">
    <property type="term" value="F:virion binding"/>
    <property type="evidence" value="ECO:0007669"/>
    <property type="project" value="TreeGrafter"/>
</dbReference>
<dbReference type="AlphaFoldDB" id="A0A7K7B1K5"/>
<reference evidence="2 3" key="1">
    <citation type="submission" date="2019-09" db="EMBL/GenBank/DDBJ databases">
        <title>Bird 10,000 Genomes (B10K) Project - Family phase.</title>
        <authorList>
            <person name="Zhang G."/>
        </authorList>
    </citation>
    <scope>NUCLEOTIDE SEQUENCE [LARGE SCALE GENOMIC DNA]</scope>
    <source>
        <strain evidence="2">B10K-MSB-03</strain>
    </source>
</reference>
<dbReference type="FunFam" id="2.60.40.10:FF:000921">
    <property type="entry name" value="sialoadhesin isoform X1"/>
    <property type="match status" value="1"/>
</dbReference>
<dbReference type="InterPro" id="IPR013783">
    <property type="entry name" value="Ig-like_fold"/>
</dbReference>
<dbReference type="GO" id="GO:0075512">
    <property type="term" value="P:clathrin-dependent endocytosis of virus by host cell"/>
    <property type="evidence" value="ECO:0007669"/>
    <property type="project" value="TreeGrafter"/>
</dbReference>
<dbReference type="InterPro" id="IPR007110">
    <property type="entry name" value="Ig-like_dom"/>
</dbReference>
<dbReference type="InterPro" id="IPR003598">
    <property type="entry name" value="Ig_sub2"/>
</dbReference>
<evidence type="ECO:0000313" key="3">
    <source>
        <dbReference type="Proteomes" id="UP000531938"/>
    </source>
</evidence>
<dbReference type="PANTHER" id="PTHR47243">
    <property type="entry name" value="SIALOADHESIN"/>
    <property type="match status" value="1"/>
</dbReference>
<dbReference type="InterPro" id="IPR003599">
    <property type="entry name" value="Ig_sub"/>
</dbReference>
<keyword evidence="3" id="KW-1185">Reference proteome</keyword>
<organism evidence="2 3">
    <name type="scientific">Nothoprocta ornata</name>
    <dbReference type="NCBI Taxonomy" id="83376"/>
    <lineage>
        <taxon>Eukaryota</taxon>
        <taxon>Metazoa</taxon>
        <taxon>Chordata</taxon>
        <taxon>Craniata</taxon>
        <taxon>Vertebrata</taxon>
        <taxon>Euteleostomi</taxon>
        <taxon>Archelosauria</taxon>
        <taxon>Archosauria</taxon>
        <taxon>Dinosauria</taxon>
        <taxon>Saurischia</taxon>
        <taxon>Theropoda</taxon>
        <taxon>Coelurosauria</taxon>
        <taxon>Aves</taxon>
        <taxon>Palaeognathae</taxon>
        <taxon>Tinamiformes</taxon>
        <taxon>Tinamidae</taxon>
        <taxon>Nothoprocta</taxon>
    </lineage>
</organism>
<dbReference type="SMART" id="SM00408">
    <property type="entry name" value="IGc2"/>
    <property type="match status" value="1"/>
</dbReference>
<dbReference type="Gene3D" id="2.60.40.10">
    <property type="entry name" value="Immunoglobulins"/>
    <property type="match status" value="1"/>
</dbReference>
<gene>
    <name evidence="2" type="primary">Siglec1_1</name>
    <name evidence="2" type="ORF">NOTORN_R14957</name>
</gene>
<dbReference type="InterPro" id="IPR036179">
    <property type="entry name" value="Ig-like_dom_sf"/>
</dbReference>
<dbReference type="PANTHER" id="PTHR47243:SF1">
    <property type="entry name" value="SIALOADHESIN"/>
    <property type="match status" value="1"/>
</dbReference>
<proteinExistence type="predicted"/>
<dbReference type="Pfam" id="PF13895">
    <property type="entry name" value="Ig_2"/>
    <property type="match status" value="1"/>
</dbReference>
<protein>
    <submittedName>
        <fullName evidence="2">SN protein</fullName>
    </submittedName>
</protein>
<dbReference type="EMBL" id="VZSH01000105">
    <property type="protein sequence ID" value="NWY02162.1"/>
    <property type="molecule type" value="Genomic_DNA"/>
</dbReference>
<comment type="caution">
    <text evidence="2">The sequence shown here is derived from an EMBL/GenBank/DDBJ whole genome shotgun (WGS) entry which is preliminary data.</text>
</comment>
<dbReference type="Proteomes" id="UP000531938">
    <property type="component" value="Unassembled WGS sequence"/>
</dbReference>
<dbReference type="GO" id="GO:0005769">
    <property type="term" value="C:early endosome"/>
    <property type="evidence" value="ECO:0007669"/>
    <property type="project" value="TreeGrafter"/>
</dbReference>
<dbReference type="GO" id="GO:0005886">
    <property type="term" value="C:plasma membrane"/>
    <property type="evidence" value="ECO:0007669"/>
    <property type="project" value="TreeGrafter"/>
</dbReference>
<dbReference type="SUPFAM" id="SSF48726">
    <property type="entry name" value="Immunoglobulin"/>
    <property type="match status" value="1"/>
</dbReference>
<dbReference type="GO" id="GO:0005770">
    <property type="term" value="C:late endosome"/>
    <property type="evidence" value="ECO:0007669"/>
    <property type="project" value="TreeGrafter"/>
</dbReference>
<dbReference type="SMART" id="SM00409">
    <property type="entry name" value="IG"/>
    <property type="match status" value="1"/>
</dbReference>
<name>A0A7K7B1K5_9AVES</name>
<evidence type="ECO:0000259" key="1">
    <source>
        <dbReference type="PROSITE" id="PS50835"/>
    </source>
</evidence>
<accession>A0A7K7B1K5</accession>
<dbReference type="CDD" id="cd00096">
    <property type="entry name" value="Ig"/>
    <property type="match status" value="1"/>
</dbReference>
<dbReference type="PROSITE" id="PS50835">
    <property type="entry name" value="IG_LIKE"/>
    <property type="match status" value="1"/>
</dbReference>
<feature type="non-terminal residue" evidence="2">
    <location>
        <position position="1"/>
    </location>
</feature>